<dbReference type="Gene3D" id="3.10.20.90">
    <property type="entry name" value="Phosphatidylinositol 3-kinase Catalytic Subunit, Chain A, domain 1"/>
    <property type="match status" value="1"/>
</dbReference>
<comment type="caution">
    <text evidence="2">The sequence shown here is derived from an EMBL/GenBank/DDBJ whole genome shotgun (WGS) entry which is preliminary data.</text>
</comment>
<organism evidence="2 3">
    <name type="scientific">Porites evermanni</name>
    <dbReference type="NCBI Taxonomy" id="104178"/>
    <lineage>
        <taxon>Eukaryota</taxon>
        <taxon>Metazoa</taxon>
        <taxon>Cnidaria</taxon>
        <taxon>Anthozoa</taxon>
        <taxon>Hexacorallia</taxon>
        <taxon>Scleractinia</taxon>
        <taxon>Fungiina</taxon>
        <taxon>Poritidae</taxon>
        <taxon>Porites</taxon>
    </lineage>
</organism>
<name>A0ABN8SMC3_9CNID</name>
<evidence type="ECO:0000256" key="1">
    <source>
        <dbReference type="SAM" id="MobiDB-lite"/>
    </source>
</evidence>
<dbReference type="Proteomes" id="UP001159427">
    <property type="component" value="Unassembled WGS sequence"/>
</dbReference>
<accession>A0ABN8SMC3</accession>
<feature type="non-terminal residue" evidence="2">
    <location>
        <position position="1"/>
    </location>
</feature>
<reference evidence="2 3" key="1">
    <citation type="submission" date="2022-05" db="EMBL/GenBank/DDBJ databases">
        <authorList>
            <consortium name="Genoscope - CEA"/>
            <person name="William W."/>
        </authorList>
    </citation>
    <scope>NUCLEOTIDE SEQUENCE [LARGE SCALE GENOMIC DNA]</scope>
</reference>
<keyword evidence="3" id="KW-1185">Reference proteome</keyword>
<gene>
    <name evidence="2" type="ORF">PEVE_00021259</name>
</gene>
<sequence length="129" mass="14170">IANAIPILSQADLDQAIEILDRSQHLTSLRILLSLPNGVTENAGHHSMKANSSMLPPSNPKVGSFFGIASKPFYVSDWILISYSVLTRQWPCGIPTRKSEMVHKEEEGAPSWAQGHATSQIDFRTSTVK</sequence>
<dbReference type="SUPFAM" id="SSF54277">
    <property type="entry name" value="CAD &amp; PB1 domains"/>
    <property type="match status" value="1"/>
</dbReference>
<dbReference type="EMBL" id="CALNXI010002846">
    <property type="protein sequence ID" value="CAH3191077.1"/>
    <property type="molecule type" value="Genomic_DNA"/>
</dbReference>
<proteinExistence type="predicted"/>
<protein>
    <submittedName>
        <fullName evidence="2">Uncharacterized protein</fullName>
    </submittedName>
</protein>
<feature type="compositionally biased region" description="Polar residues" evidence="1">
    <location>
        <begin position="116"/>
        <end position="129"/>
    </location>
</feature>
<evidence type="ECO:0000313" key="2">
    <source>
        <dbReference type="EMBL" id="CAH3191077.1"/>
    </source>
</evidence>
<feature type="region of interest" description="Disordered" evidence="1">
    <location>
        <begin position="101"/>
        <end position="129"/>
    </location>
</feature>
<evidence type="ECO:0000313" key="3">
    <source>
        <dbReference type="Proteomes" id="UP001159427"/>
    </source>
</evidence>